<feature type="domain" description="RED-like N-terminal" evidence="4">
    <location>
        <begin position="48"/>
        <end position="99"/>
    </location>
</feature>
<dbReference type="eggNOG" id="KOG2498">
    <property type="taxonomic scope" value="Eukaryota"/>
</dbReference>
<dbReference type="PANTHER" id="PTHR12765">
    <property type="entry name" value="RED PROTEIN IK FACTOR CYTOKINE IK"/>
    <property type="match status" value="1"/>
</dbReference>
<dbReference type="STRING" id="400682.A0A1X7TN77"/>
<dbReference type="InParanoid" id="A0A1X7TN77"/>
<dbReference type="Pfam" id="PF07808">
    <property type="entry name" value="RED_N"/>
    <property type="match status" value="1"/>
</dbReference>
<evidence type="ECO:0000259" key="4">
    <source>
        <dbReference type="Pfam" id="PF07808"/>
    </source>
</evidence>
<dbReference type="InterPro" id="IPR012916">
    <property type="entry name" value="RED_N"/>
</dbReference>
<dbReference type="EnsemblMetazoa" id="Aqu2.1.16304_001">
    <property type="protein sequence ID" value="Aqu2.1.16304_001"/>
    <property type="gene ID" value="Aqu2.1.16304"/>
</dbReference>
<comment type="subcellular location">
    <subcellularLocation>
        <location evidence="1">Nucleus</location>
    </subcellularLocation>
</comment>
<dbReference type="AlphaFoldDB" id="A0A1X7TN77"/>
<protein>
    <recommendedName>
        <fullName evidence="4">RED-like N-terminal domain-containing protein</fullName>
    </recommendedName>
</protein>
<sequence length="99" mass="11631">MEVHSEMVVRDQEAEEIKKYERRKKEEKEKKRSISVSEEGSIKSKLGIYVFELDDEYEESDIPTTLIKRKADCPMLECQATLMTNEIVINELTQILSYL</sequence>
<dbReference type="InterPro" id="IPR039896">
    <property type="entry name" value="Red-like"/>
</dbReference>
<name>A0A1X7TN77_AMPQE</name>
<evidence type="ECO:0000256" key="2">
    <source>
        <dbReference type="ARBA" id="ARBA00023242"/>
    </source>
</evidence>
<feature type="compositionally biased region" description="Basic and acidic residues" evidence="3">
    <location>
        <begin position="1"/>
        <end position="32"/>
    </location>
</feature>
<keyword evidence="2" id="KW-0539">Nucleus</keyword>
<reference evidence="5" key="1">
    <citation type="submission" date="2017-05" db="UniProtKB">
        <authorList>
            <consortium name="EnsemblMetazoa"/>
        </authorList>
    </citation>
    <scope>IDENTIFICATION</scope>
</reference>
<evidence type="ECO:0000256" key="3">
    <source>
        <dbReference type="SAM" id="MobiDB-lite"/>
    </source>
</evidence>
<organism evidence="5">
    <name type="scientific">Amphimedon queenslandica</name>
    <name type="common">Sponge</name>
    <dbReference type="NCBI Taxonomy" id="400682"/>
    <lineage>
        <taxon>Eukaryota</taxon>
        <taxon>Metazoa</taxon>
        <taxon>Porifera</taxon>
        <taxon>Demospongiae</taxon>
        <taxon>Heteroscleromorpha</taxon>
        <taxon>Haplosclerida</taxon>
        <taxon>Niphatidae</taxon>
        <taxon>Amphimedon</taxon>
    </lineage>
</organism>
<proteinExistence type="predicted"/>
<feature type="region of interest" description="Disordered" evidence="3">
    <location>
        <begin position="1"/>
        <end position="39"/>
    </location>
</feature>
<dbReference type="GO" id="GO:0005634">
    <property type="term" value="C:nucleus"/>
    <property type="evidence" value="ECO:0007669"/>
    <property type="project" value="UniProtKB-SubCell"/>
</dbReference>
<evidence type="ECO:0000256" key="1">
    <source>
        <dbReference type="ARBA" id="ARBA00004123"/>
    </source>
</evidence>
<dbReference type="OrthoDB" id="3366823at2759"/>
<accession>A0A1X7TN77</accession>
<evidence type="ECO:0000313" key="5">
    <source>
        <dbReference type="EnsemblMetazoa" id="Aqu2.1.16304_001"/>
    </source>
</evidence>